<evidence type="ECO:0000313" key="6">
    <source>
        <dbReference type="Proteomes" id="UP000237271"/>
    </source>
</evidence>
<keyword evidence="3" id="KW-0378">Hydrolase</keyword>
<dbReference type="SUPFAM" id="SSF54001">
    <property type="entry name" value="Cysteine proteinases"/>
    <property type="match status" value="1"/>
</dbReference>
<dbReference type="InterPro" id="IPR003653">
    <property type="entry name" value="Peptidase_C48_C"/>
</dbReference>
<dbReference type="EMBL" id="NCKW01009927">
    <property type="protein sequence ID" value="POM65766.1"/>
    <property type="molecule type" value="Genomic_DNA"/>
</dbReference>
<keyword evidence="2" id="KW-0645">Protease</keyword>
<gene>
    <name evidence="5" type="ORF">PHPALM_18472</name>
</gene>
<evidence type="ECO:0000313" key="5">
    <source>
        <dbReference type="EMBL" id="POM65766.1"/>
    </source>
</evidence>
<dbReference type="AlphaFoldDB" id="A0A2P4XJN6"/>
<dbReference type="GO" id="GO:0006508">
    <property type="term" value="P:proteolysis"/>
    <property type="evidence" value="ECO:0007669"/>
    <property type="project" value="UniProtKB-KW"/>
</dbReference>
<name>A0A2P4XJN6_9STRA</name>
<keyword evidence="6" id="KW-1185">Reference proteome</keyword>
<evidence type="ECO:0000256" key="2">
    <source>
        <dbReference type="ARBA" id="ARBA00022670"/>
    </source>
</evidence>
<proteinExistence type="inferred from homology"/>
<accession>A0A2P4XJN6</accession>
<feature type="domain" description="Ubiquitin-like protease family profile" evidence="4">
    <location>
        <begin position="188"/>
        <end position="224"/>
    </location>
</feature>
<dbReference type="GO" id="GO:0008234">
    <property type="term" value="F:cysteine-type peptidase activity"/>
    <property type="evidence" value="ECO:0007669"/>
    <property type="project" value="InterPro"/>
</dbReference>
<comment type="caution">
    <text evidence="5">The sequence shown here is derived from an EMBL/GenBank/DDBJ whole genome shotgun (WGS) entry which is preliminary data.</text>
</comment>
<evidence type="ECO:0000256" key="3">
    <source>
        <dbReference type="ARBA" id="ARBA00022801"/>
    </source>
</evidence>
<dbReference type="Pfam" id="PF02902">
    <property type="entry name" value="Peptidase_C48"/>
    <property type="match status" value="1"/>
</dbReference>
<organism evidence="5 6">
    <name type="scientific">Phytophthora palmivora</name>
    <dbReference type="NCBI Taxonomy" id="4796"/>
    <lineage>
        <taxon>Eukaryota</taxon>
        <taxon>Sar</taxon>
        <taxon>Stramenopiles</taxon>
        <taxon>Oomycota</taxon>
        <taxon>Peronosporomycetes</taxon>
        <taxon>Peronosporales</taxon>
        <taxon>Peronosporaceae</taxon>
        <taxon>Phytophthora</taxon>
    </lineage>
</organism>
<protein>
    <recommendedName>
        <fullName evidence="4">Ubiquitin-like protease family profile domain-containing protein</fullName>
    </recommendedName>
</protein>
<evidence type="ECO:0000259" key="4">
    <source>
        <dbReference type="Pfam" id="PF02902"/>
    </source>
</evidence>
<comment type="similarity">
    <text evidence="1">Belongs to the peptidase C48 family.</text>
</comment>
<dbReference type="Proteomes" id="UP000237271">
    <property type="component" value="Unassembled WGS sequence"/>
</dbReference>
<dbReference type="InterPro" id="IPR038765">
    <property type="entry name" value="Papain-like_cys_pep_sf"/>
</dbReference>
<dbReference type="OrthoDB" id="93786at2759"/>
<reference evidence="5 6" key="1">
    <citation type="journal article" date="2017" name="Genome Biol. Evol.">
        <title>Phytophthora megakarya and P. palmivora, closely related causal agents of cacao black pod rot, underwent increases in genome sizes and gene numbers by different mechanisms.</title>
        <authorList>
            <person name="Ali S.S."/>
            <person name="Shao J."/>
            <person name="Lary D.J."/>
            <person name="Kronmiller B."/>
            <person name="Shen D."/>
            <person name="Strem M.D."/>
            <person name="Amoako-Attah I."/>
            <person name="Akrofi A.Y."/>
            <person name="Begoude B.A."/>
            <person name="Ten Hoopen G.M."/>
            <person name="Coulibaly K."/>
            <person name="Kebe B.I."/>
            <person name="Melnick R.L."/>
            <person name="Guiltinan M.J."/>
            <person name="Tyler B.M."/>
            <person name="Meinhardt L.W."/>
            <person name="Bailey B.A."/>
        </authorList>
    </citation>
    <scope>NUCLEOTIDE SEQUENCE [LARGE SCALE GENOMIC DNA]</scope>
    <source>
        <strain evidence="6">sbr112.9</strain>
    </source>
</reference>
<evidence type="ECO:0000256" key="1">
    <source>
        <dbReference type="ARBA" id="ARBA00005234"/>
    </source>
</evidence>
<sequence length="268" mass="30101">MVEYGFNFKTPTAQPTTYEGFNTFRIDHTHTETSTYLHLQEKGSGSAAELQRIIGKCCSAGYPWLRGILTSKWHKEMKVIRLIEKGVKWVDTIAFTLPMPASFQVIQQTDLPSKLKSTRLLSAQAEILDLLAKTQLSYDTMNMVMAKLFGARNDVVIVDSSLVGSVDSRQTSLNTSIFSQVFAGKTSEKILIPVCWRKNHWCGIMMNLGLTGVCIYDSMGSSYALSVRGVAEKLVTQLPDYTPRIYRMHHYQSDLGVQVDSHNRGVYV</sequence>
<dbReference type="Gene3D" id="3.40.395.10">
    <property type="entry name" value="Adenoviral Proteinase, Chain A"/>
    <property type="match status" value="1"/>
</dbReference>